<sequence>MPSFVPAPRRPPINSPRPPPSSNRPSDPPTHPSKRSIHQPASNRAAAAGTTARGGSSARLPAAMDKVLAFSILSASPADVGASAGGRWTRLSWRDGADDQGQAQAQRQPQQQRDREEKLGSPPRRHGSGGKASLPRFAPEFDGIDCFETIVSH</sequence>
<feature type="compositionally biased region" description="Pro residues" evidence="1">
    <location>
        <begin position="8"/>
        <end position="31"/>
    </location>
</feature>
<gene>
    <name evidence="2" type="ORF">PVAP13_4NG035500</name>
</gene>
<dbReference type="PANTHER" id="PTHR33641">
    <property type="entry name" value="OS06G0133500 PROTEIN"/>
    <property type="match status" value="1"/>
</dbReference>
<dbReference type="AlphaFoldDB" id="A0A8T0SYX0"/>
<dbReference type="PANTHER" id="PTHR33641:SF15">
    <property type="entry name" value="AVR9_CF-9 RAPIDLY ELICITED PROTEIN"/>
    <property type="match status" value="1"/>
</dbReference>
<feature type="compositionally biased region" description="Low complexity" evidence="1">
    <location>
        <begin position="41"/>
        <end position="58"/>
    </location>
</feature>
<dbReference type="Proteomes" id="UP000823388">
    <property type="component" value="Chromosome 4N"/>
</dbReference>
<evidence type="ECO:0000313" key="2">
    <source>
        <dbReference type="EMBL" id="KAG2604001.1"/>
    </source>
</evidence>
<organism evidence="2 3">
    <name type="scientific">Panicum virgatum</name>
    <name type="common">Blackwell switchgrass</name>
    <dbReference type="NCBI Taxonomy" id="38727"/>
    <lineage>
        <taxon>Eukaryota</taxon>
        <taxon>Viridiplantae</taxon>
        <taxon>Streptophyta</taxon>
        <taxon>Embryophyta</taxon>
        <taxon>Tracheophyta</taxon>
        <taxon>Spermatophyta</taxon>
        <taxon>Magnoliopsida</taxon>
        <taxon>Liliopsida</taxon>
        <taxon>Poales</taxon>
        <taxon>Poaceae</taxon>
        <taxon>PACMAD clade</taxon>
        <taxon>Panicoideae</taxon>
        <taxon>Panicodae</taxon>
        <taxon>Paniceae</taxon>
        <taxon>Panicinae</taxon>
        <taxon>Panicum</taxon>
        <taxon>Panicum sect. Hiantes</taxon>
    </lineage>
</organism>
<feature type="compositionally biased region" description="Low complexity" evidence="1">
    <location>
        <begin position="99"/>
        <end position="111"/>
    </location>
</feature>
<comment type="caution">
    <text evidence="2">The sequence shown here is derived from an EMBL/GenBank/DDBJ whole genome shotgun (WGS) entry which is preliminary data.</text>
</comment>
<proteinExistence type="predicted"/>
<evidence type="ECO:0000256" key="1">
    <source>
        <dbReference type="SAM" id="MobiDB-lite"/>
    </source>
</evidence>
<accession>A0A8T0SYX0</accession>
<reference evidence="2" key="1">
    <citation type="submission" date="2020-05" db="EMBL/GenBank/DDBJ databases">
        <title>WGS assembly of Panicum virgatum.</title>
        <authorList>
            <person name="Lovell J.T."/>
            <person name="Jenkins J."/>
            <person name="Shu S."/>
            <person name="Juenger T.E."/>
            <person name="Schmutz J."/>
        </authorList>
    </citation>
    <scope>NUCLEOTIDE SEQUENCE</scope>
    <source>
        <strain evidence="2">AP13</strain>
    </source>
</reference>
<feature type="region of interest" description="Disordered" evidence="1">
    <location>
        <begin position="91"/>
        <end position="138"/>
    </location>
</feature>
<keyword evidence="3" id="KW-1185">Reference proteome</keyword>
<evidence type="ECO:0000313" key="3">
    <source>
        <dbReference type="Proteomes" id="UP000823388"/>
    </source>
</evidence>
<protein>
    <submittedName>
        <fullName evidence="2">Uncharacterized protein</fullName>
    </submittedName>
</protein>
<dbReference type="EMBL" id="CM029044">
    <property type="protein sequence ID" value="KAG2604001.1"/>
    <property type="molecule type" value="Genomic_DNA"/>
</dbReference>
<feature type="region of interest" description="Disordered" evidence="1">
    <location>
        <begin position="1"/>
        <end position="58"/>
    </location>
</feature>
<name>A0A8T0SYX0_PANVG</name>